<sequence length="338" mass="38583">MLVSGVSIHRIAAPTHFQHHHFHPPNPTSRVWRQRCSGVRCCKKVEERLRTEKNYYKLLGVSVDSTNKEIKEAYRKLQKMYHPDIAGQKGHEHTLMLNEAYKVLMREDLRREYDASIGQLRISFGRNIPDLGYSSWNGPLRPQALFVDENACIGCRECVHNASNTFMMDEALGCARVKVQYGDDDRKIEVSVDSCPVNCIHWVEREELQVLELLIRPQPKEGHGIFGQGWERPKNVFMAAKAFNKQQKQEENIGKGTVEQETPAQAEARASASTKLQMEKFSGIWKWGAHSKLELLMGVRCSLYDPIKDSSFTLRAVNSRVSPKDYGRGVGLWKNNTG</sequence>
<accession>A0ACB7XXY0</accession>
<comment type="caution">
    <text evidence="1">The sequence shown here is derived from an EMBL/GenBank/DDBJ whole genome shotgun (WGS) entry which is preliminary data.</text>
</comment>
<keyword evidence="2" id="KW-1185">Reference proteome</keyword>
<dbReference type="EMBL" id="CM037155">
    <property type="protein sequence ID" value="KAH7846056.1"/>
    <property type="molecule type" value="Genomic_DNA"/>
</dbReference>
<dbReference type="Proteomes" id="UP000828048">
    <property type="component" value="Chromosome 5"/>
</dbReference>
<protein>
    <submittedName>
        <fullName evidence="1">Uncharacterized protein</fullName>
    </submittedName>
</protein>
<name>A0ACB7XXY0_9ERIC</name>
<reference evidence="1 2" key="1">
    <citation type="journal article" date="2021" name="Hortic Res">
        <title>High-quality reference genome and annotation aids understanding of berry development for evergreen blueberry (Vaccinium darrowii).</title>
        <authorList>
            <person name="Yu J."/>
            <person name="Hulse-Kemp A.M."/>
            <person name="Babiker E."/>
            <person name="Staton M."/>
        </authorList>
    </citation>
    <scope>NUCLEOTIDE SEQUENCE [LARGE SCALE GENOMIC DNA]</scope>
    <source>
        <strain evidence="2">cv. NJ 8807/NJ 8810</strain>
        <tissue evidence="1">Young leaf</tissue>
    </source>
</reference>
<evidence type="ECO:0000313" key="1">
    <source>
        <dbReference type="EMBL" id="KAH7846056.1"/>
    </source>
</evidence>
<organism evidence="1 2">
    <name type="scientific">Vaccinium darrowii</name>
    <dbReference type="NCBI Taxonomy" id="229202"/>
    <lineage>
        <taxon>Eukaryota</taxon>
        <taxon>Viridiplantae</taxon>
        <taxon>Streptophyta</taxon>
        <taxon>Embryophyta</taxon>
        <taxon>Tracheophyta</taxon>
        <taxon>Spermatophyta</taxon>
        <taxon>Magnoliopsida</taxon>
        <taxon>eudicotyledons</taxon>
        <taxon>Gunneridae</taxon>
        <taxon>Pentapetalae</taxon>
        <taxon>asterids</taxon>
        <taxon>Ericales</taxon>
        <taxon>Ericaceae</taxon>
        <taxon>Vaccinioideae</taxon>
        <taxon>Vaccinieae</taxon>
        <taxon>Vaccinium</taxon>
    </lineage>
</organism>
<proteinExistence type="predicted"/>
<evidence type="ECO:0000313" key="2">
    <source>
        <dbReference type="Proteomes" id="UP000828048"/>
    </source>
</evidence>
<gene>
    <name evidence="1" type="ORF">Vadar_009225</name>
</gene>